<evidence type="ECO:0008006" key="3">
    <source>
        <dbReference type="Google" id="ProtNLM"/>
    </source>
</evidence>
<dbReference type="EMBL" id="BMYO01000005">
    <property type="protein sequence ID" value="GHD63734.1"/>
    <property type="molecule type" value="Genomic_DNA"/>
</dbReference>
<dbReference type="SUPFAM" id="SSF46955">
    <property type="entry name" value="Putative DNA-binding domain"/>
    <property type="match status" value="1"/>
</dbReference>
<organism evidence="1 2">
    <name type="scientific">Jeongeupia chitinilytica</name>
    <dbReference type="NCBI Taxonomy" id="1041641"/>
    <lineage>
        <taxon>Bacteria</taxon>
        <taxon>Pseudomonadati</taxon>
        <taxon>Pseudomonadota</taxon>
        <taxon>Betaproteobacteria</taxon>
        <taxon>Neisseriales</taxon>
        <taxon>Chitinibacteraceae</taxon>
        <taxon>Jeongeupia</taxon>
    </lineage>
</organism>
<evidence type="ECO:0000313" key="1">
    <source>
        <dbReference type="EMBL" id="GHD63734.1"/>
    </source>
</evidence>
<reference evidence="2" key="1">
    <citation type="journal article" date="2019" name="Int. J. Syst. Evol. Microbiol.">
        <title>The Global Catalogue of Microorganisms (GCM) 10K type strain sequencing project: providing services to taxonomists for standard genome sequencing and annotation.</title>
        <authorList>
            <consortium name="The Broad Institute Genomics Platform"/>
            <consortium name="The Broad Institute Genome Sequencing Center for Infectious Disease"/>
            <person name="Wu L."/>
            <person name="Ma J."/>
        </authorList>
    </citation>
    <scope>NUCLEOTIDE SEQUENCE [LARGE SCALE GENOMIC DNA]</scope>
    <source>
        <strain evidence="2">KCTC 23701</strain>
    </source>
</reference>
<gene>
    <name evidence="1" type="ORF">GCM10007350_21810</name>
</gene>
<dbReference type="InterPro" id="IPR009061">
    <property type="entry name" value="DNA-bd_dom_put_sf"/>
</dbReference>
<comment type="caution">
    <text evidence="1">The sequence shown here is derived from an EMBL/GenBank/DDBJ whole genome shotgun (WGS) entry which is preliminary data.</text>
</comment>
<sequence>MSKSLYTAAEIAAMGLAGLPGTKKAILTRADREGWYVEERVGFGGTRKMFEIPAKYLSATAQGTSEEVTTAAPSPAVAGAIGPGGQLDAELLDAAQQVADWFYAANPGRYKEEMKGDLVMILYRYALKHRWHGKLNGDQIKELLQLIA</sequence>
<dbReference type="Gene3D" id="1.10.10.10">
    <property type="entry name" value="Winged helix-like DNA-binding domain superfamily/Winged helix DNA-binding domain"/>
    <property type="match status" value="1"/>
</dbReference>
<keyword evidence="2" id="KW-1185">Reference proteome</keyword>
<dbReference type="InterPro" id="IPR036388">
    <property type="entry name" value="WH-like_DNA-bd_sf"/>
</dbReference>
<evidence type="ECO:0000313" key="2">
    <source>
        <dbReference type="Proteomes" id="UP000604737"/>
    </source>
</evidence>
<dbReference type="Proteomes" id="UP000604737">
    <property type="component" value="Unassembled WGS sequence"/>
</dbReference>
<proteinExistence type="predicted"/>
<name>A0ABQ3H2Z1_9NEIS</name>
<protein>
    <recommendedName>
        <fullName evidence="3">HTH Mu-type domain-containing protein</fullName>
    </recommendedName>
</protein>
<dbReference type="RefSeq" id="WP_189460678.1">
    <property type="nucleotide sequence ID" value="NZ_BMYO01000005.1"/>
</dbReference>
<accession>A0ABQ3H2Z1</accession>